<evidence type="ECO:0000259" key="3">
    <source>
        <dbReference type="Pfam" id="PF18803"/>
    </source>
</evidence>
<feature type="region of interest" description="Disordered" evidence="1">
    <location>
        <begin position="873"/>
        <end position="892"/>
    </location>
</feature>
<gene>
    <name evidence="4" type="ORF">V5O48_004508</name>
</gene>
<dbReference type="Pfam" id="PF18803">
    <property type="entry name" value="CxC2"/>
    <property type="match status" value="1"/>
</dbReference>
<dbReference type="EMBL" id="JBAHYK010000153">
    <property type="protein sequence ID" value="KAL0577484.1"/>
    <property type="molecule type" value="Genomic_DNA"/>
</dbReference>
<sequence>MNNKRKSIFRPATVSLAQSLRAKRARRQDSNQVFIDRVDLPSTCQRPDVPKSFSLEDVKSTLRMPDSYPEEEAEGGDVFEEAEGGGDGLNSPQGRDMLEPTAKGTSGQPRARRTVRSRYPNIEWKSKYRATFLDQVMRGKGRGDARKQAHCSDCKGKPLEDEPQDLERDRSAEYRCRDCFLQDLVCAKCCVRHHWNTPFHRIERWDGKRFGRSMLAELGLVIQLQHTSGFCTHPKECYRHLLVIHTNGIHRVKLQFCGCSRAREQYVQLLQRRLYPTNIKKGRISTAITFQCLETLQLQTLTTKGSIYDFYRALERLTDNSGMSPPPSRYRQLLRGIRQWRHLKLLMRAGQGQEVLSSNIDNAPERVLTLKCPSCPHPGINLPKGWETLAKGSDAYVTNCVPFAALTKQKTKFSKGLRYTGVVGVVCGRSDMLVKVGNLNKGERFSVIDYVLGMAMQLWPTILALLLCYDIACQYFRRFDRRKQAWPVRICLSAALWIVVAIGKLHHPGHERKGHDQFSLNLIEGAAHTDGESCERFWGNHNILSNSTKTMGPGGRQDLLESQFDFWNWEKYKGMGLSLLKRLRDALSVEEKQVAEHDGFSENIPDELVKQWEIEVVAWDKAPWPKEKGLNPYELKDEFLGEAEALKEIAIEEEMRVKKGAIRFHKMSPGNFVKASLDLRDRQEKLRAEIAERKRFPTACQETKISDERSAIRRQLKNLQEVRAIYMPGLVQHLQDSGDDEDAEDGKAEEIRIWLPSSFSGGDINHICVPGLADIEARLEKGRAGDALDSVRHTLRVKSRMLLFKNSNVRGQRDSGRSNATIEQVTSRAKLYAEKYRRCRKAYYALSPDDSMSAPEAELPDLEDGDIRSYKDPGLIKVGPGRRGTDEWGEEGSSASVKEATAQGEDFIPLSTTAESTLRNDSIVELDLIPLDTHELQFRSAHGTGDTRKGLSWIWTHRGLKINVEDGADDNNELLRAEWCRSRARARRAEEEVKLVREEMRRTLAYLGWAADKWESMIGGDGPPEEKGIAEGRVAYAVEQAAMQRALRDKFEGIWTANAAKAVDEVGENENKEIKNEESEEDELIDDDDGYE</sequence>
<dbReference type="PANTHER" id="PTHR33104">
    <property type="entry name" value="SI:DKEY-29D5.2"/>
    <property type="match status" value="1"/>
</dbReference>
<dbReference type="Pfam" id="PF18758">
    <property type="entry name" value="KDZ"/>
    <property type="match status" value="1"/>
</dbReference>
<dbReference type="PANTHER" id="PTHR33104:SF2">
    <property type="entry name" value="CXC3 LIKE CYSTEINE CLUSTER DOMAIN-CONTAINING PROTEIN"/>
    <property type="match status" value="1"/>
</dbReference>
<comment type="caution">
    <text evidence="4">The sequence shown here is derived from an EMBL/GenBank/DDBJ whole genome shotgun (WGS) entry which is preliminary data.</text>
</comment>
<feature type="region of interest" description="Disordered" evidence="1">
    <location>
        <begin position="62"/>
        <end position="113"/>
    </location>
</feature>
<feature type="region of interest" description="Disordered" evidence="1">
    <location>
        <begin position="1063"/>
        <end position="1092"/>
    </location>
</feature>
<keyword evidence="5" id="KW-1185">Reference proteome</keyword>
<reference evidence="4 5" key="1">
    <citation type="submission" date="2024-02" db="EMBL/GenBank/DDBJ databases">
        <title>A draft genome for the cacao thread blight pathogen Marasmius crinis-equi.</title>
        <authorList>
            <person name="Cohen S.P."/>
            <person name="Baruah I.K."/>
            <person name="Amoako-Attah I."/>
            <person name="Bukari Y."/>
            <person name="Meinhardt L.W."/>
            <person name="Bailey B.A."/>
        </authorList>
    </citation>
    <scope>NUCLEOTIDE SEQUENCE [LARGE SCALE GENOMIC DNA]</scope>
    <source>
        <strain evidence="4 5">GH-76</strain>
    </source>
</reference>
<dbReference type="Proteomes" id="UP001465976">
    <property type="component" value="Unassembled WGS sequence"/>
</dbReference>
<keyword evidence="2" id="KW-0812">Transmembrane</keyword>
<keyword evidence="2" id="KW-0472">Membrane</keyword>
<feature type="compositionally biased region" description="Acidic residues" evidence="1">
    <location>
        <begin position="68"/>
        <end position="84"/>
    </location>
</feature>
<evidence type="ECO:0000313" key="4">
    <source>
        <dbReference type="EMBL" id="KAL0577484.1"/>
    </source>
</evidence>
<keyword evidence="2" id="KW-1133">Transmembrane helix</keyword>
<feature type="domain" description="CxC2-like cysteine cluster KDZ transposase-associated" evidence="3">
    <location>
        <begin position="215"/>
        <end position="322"/>
    </location>
</feature>
<feature type="compositionally biased region" description="Acidic residues" evidence="1">
    <location>
        <begin position="1078"/>
        <end position="1092"/>
    </location>
</feature>
<organism evidence="4 5">
    <name type="scientific">Marasmius crinis-equi</name>
    <dbReference type="NCBI Taxonomy" id="585013"/>
    <lineage>
        <taxon>Eukaryota</taxon>
        <taxon>Fungi</taxon>
        <taxon>Dikarya</taxon>
        <taxon>Basidiomycota</taxon>
        <taxon>Agaricomycotina</taxon>
        <taxon>Agaricomycetes</taxon>
        <taxon>Agaricomycetidae</taxon>
        <taxon>Agaricales</taxon>
        <taxon>Marasmiineae</taxon>
        <taxon>Marasmiaceae</taxon>
        <taxon>Marasmius</taxon>
    </lineage>
</organism>
<evidence type="ECO:0000256" key="1">
    <source>
        <dbReference type="SAM" id="MobiDB-lite"/>
    </source>
</evidence>
<name>A0ABR3FPW5_9AGAR</name>
<dbReference type="InterPro" id="IPR041457">
    <property type="entry name" value="CxC2_KDZ-assoc"/>
</dbReference>
<evidence type="ECO:0000313" key="5">
    <source>
        <dbReference type="Proteomes" id="UP001465976"/>
    </source>
</evidence>
<accession>A0ABR3FPW5</accession>
<proteinExistence type="predicted"/>
<feature type="transmembrane region" description="Helical" evidence="2">
    <location>
        <begin position="450"/>
        <end position="473"/>
    </location>
</feature>
<protein>
    <recommendedName>
        <fullName evidence="3">CxC2-like cysteine cluster KDZ transposase-associated domain-containing protein</fullName>
    </recommendedName>
</protein>
<feature type="transmembrane region" description="Helical" evidence="2">
    <location>
        <begin position="485"/>
        <end position="503"/>
    </location>
</feature>
<dbReference type="InterPro" id="IPR040521">
    <property type="entry name" value="KDZ"/>
</dbReference>
<evidence type="ECO:0000256" key="2">
    <source>
        <dbReference type="SAM" id="Phobius"/>
    </source>
</evidence>